<dbReference type="Pfam" id="PF24266">
    <property type="entry name" value="HTH_HVO_0163_N"/>
    <property type="match status" value="1"/>
</dbReference>
<accession>A0AAX3EAE6</accession>
<evidence type="ECO:0000256" key="2">
    <source>
        <dbReference type="SAM" id="Phobius"/>
    </source>
</evidence>
<dbReference type="RefSeq" id="WP_011844591.1">
    <property type="nucleotide sequence ID" value="NZ_CP109831.1"/>
</dbReference>
<dbReference type="Proteomes" id="UP001156196">
    <property type="component" value="Chromosome"/>
</dbReference>
<keyword evidence="2" id="KW-0812">Transmembrane</keyword>
<evidence type="ECO:0000259" key="3">
    <source>
        <dbReference type="PROSITE" id="PS50987"/>
    </source>
</evidence>
<dbReference type="InterPro" id="IPR056504">
    <property type="entry name" value="HTH_HVO_0163_N"/>
</dbReference>
<dbReference type="SMART" id="SM00418">
    <property type="entry name" value="HTH_ARSR"/>
    <property type="match status" value="1"/>
</dbReference>
<feature type="transmembrane region" description="Helical" evidence="2">
    <location>
        <begin position="68"/>
        <end position="86"/>
    </location>
</feature>
<dbReference type="GeneID" id="76729827"/>
<dbReference type="KEGG" id="msum:OH143_03005"/>
<dbReference type="Pfam" id="PF13412">
    <property type="entry name" value="HTH_24"/>
    <property type="match status" value="1"/>
</dbReference>
<dbReference type="InterPro" id="IPR036390">
    <property type="entry name" value="WH_DNA-bd_sf"/>
</dbReference>
<proteinExistence type="predicted"/>
<dbReference type="SUPFAM" id="SSF46785">
    <property type="entry name" value="Winged helix' DNA-binding domain"/>
    <property type="match status" value="2"/>
</dbReference>
<organism evidence="4 5">
    <name type="scientific">Methanoculleus submarinus</name>
    <dbReference type="NCBI Taxonomy" id="204050"/>
    <lineage>
        <taxon>Archaea</taxon>
        <taxon>Methanobacteriati</taxon>
        <taxon>Methanobacteriota</taxon>
        <taxon>Stenosarchaea group</taxon>
        <taxon>Methanomicrobia</taxon>
        <taxon>Methanomicrobiales</taxon>
        <taxon>Methanomicrobiaceae</taxon>
        <taxon>Methanoculleus</taxon>
    </lineage>
</organism>
<dbReference type="InterPro" id="IPR001845">
    <property type="entry name" value="HTH_ArsR_DNA-bd_dom"/>
</dbReference>
<dbReference type="InterPro" id="IPR011991">
    <property type="entry name" value="ArsR-like_HTH"/>
</dbReference>
<evidence type="ECO:0000313" key="5">
    <source>
        <dbReference type="Proteomes" id="UP001156196"/>
    </source>
</evidence>
<evidence type="ECO:0000313" key="4">
    <source>
        <dbReference type="EMBL" id="UYU19077.1"/>
    </source>
</evidence>
<sequence length="267" mass="29355">MRRRTAAVLLIILLAALPASAAATGYTVSPAGNYVPDRPPQDMTPIEWWQVPPQILISEFLIGTAPELLVVVNVLFLLNVWLFFGYRRIAKRAALEHETRTAIYDHIRAHPGIRLGTLAEDLGINRGTLRYHLGKLQEFGMIASTAVGGQTGYFENRQKYSPLEEKVLIHLKNPNTREILFTLLESPEASRPELAERLGITASSVSWHLRRLKNDGVVLREKERGDVRYTLSGEAAAFFGERTGGGAAKSGDCRDTRHEGAGAGSGG</sequence>
<keyword evidence="2" id="KW-1133">Transmembrane helix</keyword>
<dbReference type="CDD" id="cd00090">
    <property type="entry name" value="HTH_ARSR"/>
    <property type="match status" value="2"/>
</dbReference>
<evidence type="ECO:0000256" key="1">
    <source>
        <dbReference type="SAM" id="MobiDB-lite"/>
    </source>
</evidence>
<reference evidence="4" key="1">
    <citation type="submission" date="2022-10" db="EMBL/GenBank/DDBJ databases">
        <title>Complete genome of Methanoculleus submarinus DSM 15122.</title>
        <authorList>
            <person name="Chen S.-C."/>
            <person name="Lai S.-J."/>
            <person name="You Y.-T."/>
        </authorList>
    </citation>
    <scope>NUCLEOTIDE SEQUENCE</scope>
    <source>
        <strain evidence="4">DSM 15122</strain>
    </source>
</reference>
<keyword evidence="5" id="KW-1185">Reference proteome</keyword>
<dbReference type="AlphaFoldDB" id="A0AAX3EAE6"/>
<gene>
    <name evidence="4" type="ORF">OH143_03005</name>
</gene>
<dbReference type="InterPro" id="IPR036388">
    <property type="entry name" value="WH-like_DNA-bd_sf"/>
</dbReference>
<dbReference type="GO" id="GO:0003700">
    <property type="term" value="F:DNA-binding transcription factor activity"/>
    <property type="evidence" value="ECO:0007669"/>
    <property type="project" value="InterPro"/>
</dbReference>
<dbReference type="GeneID" id="58787963"/>
<feature type="compositionally biased region" description="Basic and acidic residues" evidence="1">
    <location>
        <begin position="251"/>
        <end position="260"/>
    </location>
</feature>
<feature type="region of interest" description="Disordered" evidence="1">
    <location>
        <begin position="241"/>
        <end position="267"/>
    </location>
</feature>
<dbReference type="PANTHER" id="PTHR36216:SF1">
    <property type="entry name" value="HTH ARSR-TYPE DOMAIN-CONTAINING PROTEIN"/>
    <property type="match status" value="1"/>
</dbReference>
<dbReference type="EMBL" id="CP109831">
    <property type="protein sequence ID" value="UYU19077.1"/>
    <property type="molecule type" value="Genomic_DNA"/>
</dbReference>
<name>A0AAX3EAE6_9EURY</name>
<keyword evidence="2" id="KW-0472">Membrane</keyword>
<dbReference type="Gene3D" id="1.10.10.10">
    <property type="entry name" value="Winged helix-like DNA-binding domain superfamily/Winged helix DNA-binding domain"/>
    <property type="match status" value="2"/>
</dbReference>
<protein>
    <submittedName>
        <fullName evidence="4">Winged helix-turn-helix transcriptional regulator</fullName>
    </submittedName>
</protein>
<dbReference type="PANTHER" id="PTHR36216">
    <property type="entry name" value="TRANSCRIPTIONAL REGULATOR, TRMB"/>
    <property type="match status" value="1"/>
</dbReference>
<feature type="domain" description="HTH arsR-type" evidence="3">
    <location>
        <begin position="156"/>
        <end position="251"/>
    </location>
</feature>
<dbReference type="PROSITE" id="PS50987">
    <property type="entry name" value="HTH_ARSR_2"/>
    <property type="match status" value="1"/>
</dbReference>